<dbReference type="InterPro" id="IPR000045">
    <property type="entry name" value="Prepilin_IV_endopep_pep"/>
</dbReference>
<dbReference type="Gene3D" id="1.20.120.1220">
    <property type="match status" value="1"/>
</dbReference>
<protein>
    <submittedName>
        <fullName evidence="8">Peptidase</fullName>
    </submittedName>
</protein>
<comment type="subcellular location">
    <subcellularLocation>
        <location evidence="1">Cell membrane</location>
        <topology evidence="1">Multi-pass membrane protein</topology>
    </subcellularLocation>
</comment>
<evidence type="ECO:0000256" key="5">
    <source>
        <dbReference type="ARBA" id="ARBA00023136"/>
    </source>
</evidence>
<dbReference type="AlphaFoldDB" id="A0A5C6U6Z9"/>
<feature type="transmembrane region" description="Helical" evidence="6">
    <location>
        <begin position="37"/>
        <end position="56"/>
    </location>
</feature>
<keyword evidence="3 6" id="KW-0812">Transmembrane</keyword>
<dbReference type="PANTHER" id="PTHR36506:SF1">
    <property type="entry name" value="PREFLAGELLIN PEPTIDASE"/>
    <property type="match status" value="1"/>
</dbReference>
<feature type="transmembrane region" description="Helical" evidence="6">
    <location>
        <begin position="62"/>
        <end position="84"/>
    </location>
</feature>
<dbReference type="PANTHER" id="PTHR36506">
    <property type="entry name" value="PREFLAGELLIN PEPTIDASE"/>
    <property type="match status" value="1"/>
</dbReference>
<sequence>MNSIAPDLIYPTLLVGLLAVLLFAAAISDLRSRSISNWLNGAIALGAIPFWFAIGLDPWPMMAIQLGLALATFALFAIFFALGAMGGGDVKMIAALALWLPAGLLLNVLMIMAVAGGLLTVIVWLWHKVRRTPLSEGVPYGVAIAIAGIWAINQQYINQFA</sequence>
<evidence type="ECO:0000256" key="1">
    <source>
        <dbReference type="ARBA" id="ARBA00004651"/>
    </source>
</evidence>
<dbReference type="GO" id="GO:0005886">
    <property type="term" value="C:plasma membrane"/>
    <property type="evidence" value="ECO:0007669"/>
    <property type="project" value="UniProtKB-SubCell"/>
</dbReference>
<reference evidence="8 9" key="1">
    <citation type="submission" date="2019-08" db="EMBL/GenBank/DDBJ databases">
        <title>Sphingorhabdus soil sp. nov., isolated from arctic soil.</title>
        <authorList>
            <person name="Liu Y."/>
        </authorList>
    </citation>
    <scope>NUCLEOTIDE SEQUENCE [LARGE SCALE GENOMIC DNA]</scope>
    <source>
        <strain evidence="8 9">D-2Q-5-6</strain>
    </source>
</reference>
<keyword evidence="5 6" id="KW-0472">Membrane</keyword>
<evidence type="ECO:0000313" key="8">
    <source>
        <dbReference type="EMBL" id="TXC68707.1"/>
    </source>
</evidence>
<name>A0A5C6U6Z9_9SPHN</name>
<keyword evidence="9" id="KW-1185">Reference proteome</keyword>
<feature type="transmembrane region" description="Helical" evidence="6">
    <location>
        <begin position="96"/>
        <end position="126"/>
    </location>
</feature>
<dbReference type="RefSeq" id="WP_147122660.1">
    <property type="nucleotide sequence ID" value="NZ_VOPY01000002.1"/>
</dbReference>
<dbReference type="InterPro" id="IPR052218">
    <property type="entry name" value="Preflagellin_Peptidase"/>
</dbReference>
<evidence type="ECO:0000256" key="6">
    <source>
        <dbReference type="SAM" id="Phobius"/>
    </source>
</evidence>
<comment type="caution">
    <text evidence="8">The sequence shown here is derived from an EMBL/GenBank/DDBJ whole genome shotgun (WGS) entry which is preliminary data.</text>
</comment>
<evidence type="ECO:0000259" key="7">
    <source>
        <dbReference type="Pfam" id="PF01478"/>
    </source>
</evidence>
<dbReference type="OrthoDB" id="5329005at2"/>
<dbReference type="Proteomes" id="UP000321129">
    <property type="component" value="Unassembled WGS sequence"/>
</dbReference>
<gene>
    <name evidence="8" type="ORF">FSZ31_06920</name>
</gene>
<evidence type="ECO:0000256" key="4">
    <source>
        <dbReference type="ARBA" id="ARBA00022989"/>
    </source>
</evidence>
<keyword evidence="2" id="KW-1003">Cell membrane</keyword>
<feature type="transmembrane region" description="Helical" evidence="6">
    <location>
        <begin position="138"/>
        <end position="157"/>
    </location>
</feature>
<dbReference type="GO" id="GO:0004190">
    <property type="term" value="F:aspartic-type endopeptidase activity"/>
    <property type="evidence" value="ECO:0007669"/>
    <property type="project" value="InterPro"/>
</dbReference>
<evidence type="ECO:0000256" key="2">
    <source>
        <dbReference type="ARBA" id="ARBA00022475"/>
    </source>
</evidence>
<proteinExistence type="predicted"/>
<organism evidence="8 9">
    <name type="scientific">Flavisphingopyxis soli</name>
    <dbReference type="NCBI Taxonomy" id="2601267"/>
    <lineage>
        <taxon>Bacteria</taxon>
        <taxon>Pseudomonadati</taxon>
        <taxon>Pseudomonadota</taxon>
        <taxon>Alphaproteobacteria</taxon>
        <taxon>Sphingomonadales</taxon>
        <taxon>Sphingopyxidaceae</taxon>
        <taxon>Flavisphingopyxis</taxon>
    </lineage>
</organism>
<feature type="domain" description="Prepilin type IV endopeptidase peptidase" evidence="7">
    <location>
        <begin position="17"/>
        <end position="120"/>
    </location>
</feature>
<evidence type="ECO:0000256" key="3">
    <source>
        <dbReference type="ARBA" id="ARBA00022692"/>
    </source>
</evidence>
<evidence type="ECO:0000313" key="9">
    <source>
        <dbReference type="Proteomes" id="UP000321129"/>
    </source>
</evidence>
<keyword evidence="4 6" id="KW-1133">Transmembrane helix</keyword>
<accession>A0A5C6U6Z9</accession>
<feature type="transmembrane region" description="Helical" evidence="6">
    <location>
        <begin position="12"/>
        <end position="30"/>
    </location>
</feature>
<dbReference type="Pfam" id="PF01478">
    <property type="entry name" value="Peptidase_A24"/>
    <property type="match status" value="1"/>
</dbReference>
<dbReference type="EMBL" id="VOPY01000002">
    <property type="protein sequence ID" value="TXC68707.1"/>
    <property type="molecule type" value="Genomic_DNA"/>
</dbReference>